<evidence type="ECO:0000313" key="3">
    <source>
        <dbReference type="Proteomes" id="UP000694861"/>
    </source>
</evidence>
<dbReference type="PANTHER" id="PTHR47074">
    <property type="entry name" value="BNAC02G40300D PROTEIN"/>
    <property type="match status" value="1"/>
</dbReference>
<dbReference type="GeneID" id="103329537"/>
<keyword evidence="1" id="KW-1133">Transmembrane helix</keyword>
<dbReference type="InterPro" id="IPR002156">
    <property type="entry name" value="RNaseH_domain"/>
</dbReference>
<evidence type="ECO:0000259" key="2">
    <source>
        <dbReference type="Pfam" id="PF13456"/>
    </source>
</evidence>
<dbReference type="InterPro" id="IPR044730">
    <property type="entry name" value="RNase_H-like_dom_plant"/>
</dbReference>
<protein>
    <submittedName>
        <fullName evidence="4">Uncharacterized protein LOC103329537</fullName>
    </submittedName>
</protein>
<dbReference type="InterPro" id="IPR036397">
    <property type="entry name" value="RNaseH_sf"/>
</dbReference>
<dbReference type="InterPro" id="IPR052929">
    <property type="entry name" value="RNase_H-like_EbsB-rel"/>
</dbReference>
<organism evidence="3 4">
    <name type="scientific">Prunus mume</name>
    <name type="common">Japanese apricot</name>
    <name type="synonym">Armeniaca mume</name>
    <dbReference type="NCBI Taxonomy" id="102107"/>
    <lineage>
        <taxon>Eukaryota</taxon>
        <taxon>Viridiplantae</taxon>
        <taxon>Streptophyta</taxon>
        <taxon>Embryophyta</taxon>
        <taxon>Tracheophyta</taxon>
        <taxon>Spermatophyta</taxon>
        <taxon>Magnoliopsida</taxon>
        <taxon>eudicotyledons</taxon>
        <taxon>Gunneridae</taxon>
        <taxon>Pentapetalae</taxon>
        <taxon>rosids</taxon>
        <taxon>fabids</taxon>
        <taxon>Rosales</taxon>
        <taxon>Rosaceae</taxon>
        <taxon>Amygdaloideae</taxon>
        <taxon>Amygdaleae</taxon>
        <taxon>Prunus</taxon>
    </lineage>
</organism>
<name>A0ABM0NV05_PRUMU</name>
<reference evidence="3" key="1">
    <citation type="journal article" date="2012" name="Nat. Commun.">
        <title>The genome of Prunus mume.</title>
        <authorList>
            <person name="Zhang Q."/>
            <person name="Chen W."/>
            <person name="Sun L."/>
            <person name="Zhao F."/>
            <person name="Huang B."/>
            <person name="Yang W."/>
            <person name="Tao Y."/>
            <person name="Wang J."/>
            <person name="Yuan Z."/>
            <person name="Fan G."/>
            <person name="Xing Z."/>
            <person name="Han C."/>
            <person name="Pan H."/>
            <person name="Zhong X."/>
            <person name="Shi W."/>
            <person name="Liang X."/>
            <person name="Du D."/>
            <person name="Sun F."/>
            <person name="Xu Z."/>
            <person name="Hao R."/>
            <person name="Lv T."/>
            <person name="Lv Y."/>
            <person name="Zheng Z."/>
            <person name="Sun M."/>
            <person name="Luo L."/>
            <person name="Cai M."/>
            <person name="Gao Y."/>
            <person name="Wang J."/>
            <person name="Yin Y."/>
            <person name="Xu X."/>
            <person name="Cheng T."/>
            <person name="Wang J."/>
        </authorList>
    </citation>
    <scope>NUCLEOTIDE SEQUENCE [LARGE SCALE GENOMIC DNA]</scope>
</reference>
<dbReference type="CDD" id="cd06222">
    <property type="entry name" value="RNase_H_like"/>
    <property type="match status" value="1"/>
</dbReference>
<keyword evidence="1" id="KW-0472">Membrane</keyword>
<dbReference type="Pfam" id="PF13456">
    <property type="entry name" value="RVT_3"/>
    <property type="match status" value="1"/>
</dbReference>
<gene>
    <name evidence="4" type="primary">LOC103329537</name>
</gene>
<dbReference type="Gene3D" id="3.30.420.10">
    <property type="entry name" value="Ribonuclease H-like superfamily/Ribonuclease H"/>
    <property type="match status" value="1"/>
</dbReference>
<reference evidence="4" key="2">
    <citation type="submission" date="2025-08" db="UniProtKB">
        <authorList>
            <consortium name="RefSeq"/>
        </authorList>
    </citation>
    <scope>IDENTIFICATION</scope>
</reference>
<proteinExistence type="predicted"/>
<dbReference type="RefSeq" id="XP_008230243.1">
    <property type="nucleotide sequence ID" value="XM_008232021.1"/>
</dbReference>
<feature type="transmembrane region" description="Helical" evidence="1">
    <location>
        <begin position="185"/>
        <end position="204"/>
    </location>
</feature>
<accession>A0ABM0NV05</accession>
<dbReference type="Proteomes" id="UP000694861">
    <property type="component" value="Linkage group LG1"/>
</dbReference>
<dbReference type="InterPro" id="IPR012337">
    <property type="entry name" value="RNaseH-like_sf"/>
</dbReference>
<keyword evidence="3" id="KW-1185">Reference proteome</keyword>
<dbReference type="PANTHER" id="PTHR47074:SF11">
    <property type="entry name" value="REVERSE TRANSCRIPTASE-LIKE PROTEIN"/>
    <property type="match status" value="1"/>
</dbReference>
<dbReference type="SUPFAM" id="SSF53098">
    <property type="entry name" value="Ribonuclease H-like"/>
    <property type="match status" value="1"/>
</dbReference>
<feature type="domain" description="RNase H type-1" evidence="2">
    <location>
        <begin position="59"/>
        <end position="178"/>
    </location>
</feature>
<evidence type="ECO:0000313" key="4">
    <source>
        <dbReference type="RefSeq" id="XP_008230243.1"/>
    </source>
</evidence>
<keyword evidence="1" id="KW-0812">Transmembrane</keyword>
<sequence length="205" mass="22077">MAVFEGVKADPTEAVHLLLNQVTEYRAAKPAVQPRPHLATNNSVPQNWCKPPPGFLKVNCDAAWSAPTSCGGVGWVIRDTFDLLLCAGGQGDLHGSSTLMMELLAIRHALSACVHFHLTDLIVESDTQKGILMLIGQIAIDSYLKGIIFDIQQLVASLSRVSFVFAPKACNKAAHTVAGFVSKQGVIMFGITLELTGFSIFLLLM</sequence>
<evidence type="ECO:0000256" key="1">
    <source>
        <dbReference type="SAM" id="Phobius"/>
    </source>
</evidence>